<dbReference type="GeneID" id="86056301"/>
<evidence type="ECO:0000313" key="3">
    <source>
        <dbReference type="EMBL" id="RGE72804.1"/>
    </source>
</evidence>
<dbReference type="GeneID" id="97987723"/>
<sequence length="88" mass="9481">MSNLSGISEYLNLAEVKESVREGADSVKKLMKEPSGLTKTEMSLLLAVFLMAGVIIGFIWAPIKRGLIIAGNDVITGEDEKENKGENA</sequence>
<gene>
    <name evidence="3" type="ORF">DWY69_08075</name>
    <name evidence="2" type="ORF">DXC51_12775</name>
</gene>
<dbReference type="AlphaFoldDB" id="A0A3E3I5B0"/>
<protein>
    <submittedName>
        <fullName evidence="2">Uncharacterized protein</fullName>
    </submittedName>
</protein>
<dbReference type="EMBL" id="QVLV01000007">
    <property type="protein sequence ID" value="RGE60433.1"/>
    <property type="molecule type" value="Genomic_DNA"/>
</dbReference>
<dbReference type="RefSeq" id="WP_021639686.1">
    <property type="nucleotide sequence ID" value="NZ_CALBAU010000170.1"/>
</dbReference>
<comment type="caution">
    <text evidence="2">The sequence shown here is derived from an EMBL/GenBank/DDBJ whole genome shotgun (WGS) entry which is preliminary data.</text>
</comment>
<evidence type="ECO:0000313" key="5">
    <source>
        <dbReference type="Proteomes" id="UP000261166"/>
    </source>
</evidence>
<feature type="transmembrane region" description="Helical" evidence="1">
    <location>
        <begin position="42"/>
        <end position="61"/>
    </location>
</feature>
<dbReference type="Proteomes" id="UP000260812">
    <property type="component" value="Unassembled WGS sequence"/>
</dbReference>
<keyword evidence="4" id="KW-1185">Reference proteome</keyword>
<reference evidence="2 5" key="1">
    <citation type="submission" date="2018-08" db="EMBL/GenBank/DDBJ databases">
        <title>A genome reference for cultivated species of the human gut microbiota.</title>
        <authorList>
            <person name="Zou Y."/>
            <person name="Xue W."/>
            <person name="Luo G."/>
        </authorList>
    </citation>
    <scope>NUCLEOTIDE SEQUENCE [LARGE SCALE GENOMIC DNA]</scope>
    <source>
        <strain evidence="3 5">AF26-4BH</strain>
        <strain evidence="2">TF05-5AC</strain>
    </source>
</reference>
<evidence type="ECO:0000313" key="4">
    <source>
        <dbReference type="Proteomes" id="UP000260812"/>
    </source>
</evidence>
<name>A0A3E3I5B0_9FIRM</name>
<evidence type="ECO:0000313" key="2">
    <source>
        <dbReference type="EMBL" id="RGE60433.1"/>
    </source>
</evidence>
<dbReference type="OrthoDB" id="2067617at2"/>
<accession>A0A3E3I5B0</accession>
<keyword evidence="1" id="KW-1133">Transmembrane helix</keyword>
<dbReference type="Proteomes" id="UP000261166">
    <property type="component" value="Unassembled WGS sequence"/>
</dbReference>
<keyword evidence="1" id="KW-0472">Membrane</keyword>
<dbReference type="EMBL" id="QVLU01000005">
    <property type="protein sequence ID" value="RGE72804.1"/>
    <property type="molecule type" value="Genomic_DNA"/>
</dbReference>
<organism evidence="2 4">
    <name type="scientific">Eisenbergiella massiliensis</name>
    <dbReference type="NCBI Taxonomy" id="1720294"/>
    <lineage>
        <taxon>Bacteria</taxon>
        <taxon>Bacillati</taxon>
        <taxon>Bacillota</taxon>
        <taxon>Clostridia</taxon>
        <taxon>Lachnospirales</taxon>
        <taxon>Lachnospiraceae</taxon>
        <taxon>Eisenbergiella</taxon>
    </lineage>
</organism>
<evidence type="ECO:0000256" key="1">
    <source>
        <dbReference type="SAM" id="Phobius"/>
    </source>
</evidence>
<keyword evidence="1" id="KW-0812">Transmembrane</keyword>
<proteinExistence type="predicted"/>